<dbReference type="Gene3D" id="3.40.50.150">
    <property type="entry name" value="Vaccinia Virus protein VP39"/>
    <property type="match status" value="1"/>
</dbReference>
<dbReference type="SUPFAM" id="SSF53335">
    <property type="entry name" value="S-adenosyl-L-methionine-dependent methyltransferases"/>
    <property type="match status" value="1"/>
</dbReference>
<dbReference type="Proteomes" id="UP000789595">
    <property type="component" value="Unassembled WGS sequence"/>
</dbReference>
<organism evidence="2 3">
    <name type="scientific">Pelagomonas calceolata</name>
    <dbReference type="NCBI Taxonomy" id="35677"/>
    <lineage>
        <taxon>Eukaryota</taxon>
        <taxon>Sar</taxon>
        <taxon>Stramenopiles</taxon>
        <taxon>Ochrophyta</taxon>
        <taxon>Pelagophyceae</taxon>
        <taxon>Pelagomonadales</taxon>
        <taxon>Pelagomonadaceae</taxon>
        <taxon>Pelagomonas</taxon>
    </lineage>
</organism>
<protein>
    <recommendedName>
        <fullName evidence="4">Methyltransferase domain-containing protein</fullName>
    </recommendedName>
</protein>
<dbReference type="InterPro" id="IPR029063">
    <property type="entry name" value="SAM-dependent_MTases_sf"/>
</dbReference>
<sequence length="255" mass="27573">MLLLHILLFIATPAAALLGARLTHCLDLAERPFADGTLPRGLVADVGCDHGYLAAELADRGRTVAAVDVAEAPLDGCRRHFAERGLEPAAYVLGDGVAAVQADERLEWCETAIVAGVGPRTASAVVEGACAGPAPPPRRFVLQPAQCWIGNVRSLRETLAKNGYGVAEERWLDDNGPNQRPNGRRLLVTIRADRDAAAAPSDTELLVGLPSADAARRSYVKHHTQWVEDVANHPRDSRKRREAARWLPLLRSELL</sequence>
<name>A0A8J2SQ46_9STRA</name>
<evidence type="ECO:0000313" key="2">
    <source>
        <dbReference type="EMBL" id="CAH0374675.1"/>
    </source>
</evidence>
<feature type="signal peptide" evidence="1">
    <location>
        <begin position="1"/>
        <end position="16"/>
    </location>
</feature>
<dbReference type="OrthoDB" id="203828at2759"/>
<evidence type="ECO:0000256" key="1">
    <source>
        <dbReference type="SAM" id="SignalP"/>
    </source>
</evidence>
<dbReference type="Pfam" id="PF12847">
    <property type="entry name" value="Methyltransf_18"/>
    <property type="match status" value="1"/>
</dbReference>
<evidence type="ECO:0008006" key="4">
    <source>
        <dbReference type="Google" id="ProtNLM"/>
    </source>
</evidence>
<proteinExistence type="predicted"/>
<feature type="chain" id="PRO_5035254816" description="Methyltransferase domain-containing protein" evidence="1">
    <location>
        <begin position="17"/>
        <end position="255"/>
    </location>
</feature>
<reference evidence="2" key="1">
    <citation type="submission" date="2021-11" db="EMBL/GenBank/DDBJ databases">
        <authorList>
            <consortium name="Genoscope - CEA"/>
            <person name="William W."/>
        </authorList>
    </citation>
    <scope>NUCLEOTIDE SEQUENCE</scope>
</reference>
<evidence type="ECO:0000313" key="3">
    <source>
        <dbReference type="Proteomes" id="UP000789595"/>
    </source>
</evidence>
<dbReference type="AlphaFoldDB" id="A0A8J2SQ46"/>
<dbReference type="EMBL" id="CAKKNE010000004">
    <property type="protein sequence ID" value="CAH0374675.1"/>
    <property type="molecule type" value="Genomic_DNA"/>
</dbReference>
<dbReference type="PANTHER" id="PTHR38451:SF1">
    <property type="entry name" value="TRNA (ADENINE(22)-N(1))-METHYLTRANSFERASE"/>
    <property type="match status" value="1"/>
</dbReference>
<accession>A0A8J2SQ46</accession>
<keyword evidence="3" id="KW-1185">Reference proteome</keyword>
<gene>
    <name evidence="2" type="ORF">PECAL_4P19730</name>
</gene>
<comment type="caution">
    <text evidence="2">The sequence shown here is derived from an EMBL/GenBank/DDBJ whole genome shotgun (WGS) entry which is preliminary data.</text>
</comment>
<dbReference type="PANTHER" id="PTHR38451">
    <property type="entry name" value="TRNA (ADENINE(22)-N(1))-METHYLTRANSFERASE"/>
    <property type="match status" value="1"/>
</dbReference>
<keyword evidence="1" id="KW-0732">Signal</keyword>